<evidence type="ECO:0008006" key="4">
    <source>
        <dbReference type="Google" id="ProtNLM"/>
    </source>
</evidence>
<evidence type="ECO:0000256" key="1">
    <source>
        <dbReference type="SAM" id="Phobius"/>
    </source>
</evidence>
<dbReference type="Proteomes" id="UP000177652">
    <property type="component" value="Unassembled WGS sequence"/>
</dbReference>
<dbReference type="AlphaFoldDB" id="A0A1F6DYE9"/>
<keyword evidence="1" id="KW-0472">Membrane</keyword>
<evidence type="ECO:0000313" key="2">
    <source>
        <dbReference type="EMBL" id="OGG66416.1"/>
    </source>
</evidence>
<comment type="caution">
    <text evidence="2">The sequence shown here is derived from an EMBL/GenBank/DDBJ whole genome shotgun (WGS) entry which is preliminary data.</text>
</comment>
<accession>A0A1F6DYE9</accession>
<keyword evidence="1" id="KW-1133">Transmembrane helix</keyword>
<dbReference type="STRING" id="1798497.A3D71_02495"/>
<gene>
    <name evidence="2" type="ORF">A3D71_02495</name>
</gene>
<evidence type="ECO:0000313" key="3">
    <source>
        <dbReference type="Proteomes" id="UP000177652"/>
    </source>
</evidence>
<dbReference type="EMBL" id="MFLK01000007">
    <property type="protein sequence ID" value="OGG66416.1"/>
    <property type="molecule type" value="Genomic_DNA"/>
</dbReference>
<feature type="transmembrane region" description="Helical" evidence="1">
    <location>
        <begin position="57"/>
        <end position="82"/>
    </location>
</feature>
<protein>
    <recommendedName>
        <fullName evidence="4">DUF2062 domain-containing protein</fullName>
    </recommendedName>
</protein>
<proteinExistence type="predicted"/>
<reference evidence="2 3" key="1">
    <citation type="journal article" date="2016" name="Nat. Commun.">
        <title>Thousands of microbial genomes shed light on interconnected biogeochemical processes in an aquifer system.</title>
        <authorList>
            <person name="Anantharaman K."/>
            <person name="Brown C.T."/>
            <person name="Hug L.A."/>
            <person name="Sharon I."/>
            <person name="Castelle C.J."/>
            <person name="Probst A.J."/>
            <person name="Thomas B.C."/>
            <person name="Singh A."/>
            <person name="Wilkins M.J."/>
            <person name="Karaoz U."/>
            <person name="Brodie E.L."/>
            <person name="Williams K.H."/>
            <person name="Hubbard S.S."/>
            <person name="Banfield J.F."/>
        </authorList>
    </citation>
    <scope>NUCLEOTIDE SEQUENCE [LARGE SCALE GENOMIC DNA]</scope>
</reference>
<feature type="transmembrane region" description="Helical" evidence="1">
    <location>
        <begin position="12"/>
        <end position="37"/>
    </location>
</feature>
<keyword evidence="1" id="KW-0812">Transmembrane</keyword>
<name>A0A1F6DYE9_9BACT</name>
<organism evidence="2 3">
    <name type="scientific">Candidatus Kaiserbacteria bacterium RIFCSPHIGHO2_02_FULL_55_20</name>
    <dbReference type="NCBI Taxonomy" id="1798497"/>
    <lineage>
        <taxon>Bacteria</taxon>
        <taxon>Candidatus Kaiseribacteriota</taxon>
    </lineage>
</organism>
<sequence length="89" mass="9872">MNTLNTNKAGLTVGLFIGGLHAVWSVLVLSGFAQTLYDFILWAHMIHLPIIIGPFEVTAAITLVIVTFLMGYAFGYAFAYLWNWLHRGA</sequence>